<sequence length="142" mass="16024">ATMVGHWFPLRFGTYEMEGRSAVETSLAGMKMEVKQSQRVATVANFTFEHDNGTRYYTDDVHLQRLLRKTSSRPSAAPEFIGTCYYLDNHYYSPGKITETVTKAVRPFPGLRRVRASNLYVCPTSSNAATVKLLQADKTYAD</sequence>
<dbReference type="Proteomes" id="UP000553632">
    <property type="component" value="Unassembled WGS sequence"/>
</dbReference>
<name>A0A7J6TJ80_PEROL</name>
<keyword evidence="2" id="KW-1185">Reference proteome</keyword>
<accession>A0A7J6TJ80</accession>
<evidence type="ECO:0000313" key="1">
    <source>
        <dbReference type="EMBL" id="KAF4745278.1"/>
    </source>
</evidence>
<feature type="non-terminal residue" evidence="1">
    <location>
        <position position="1"/>
    </location>
</feature>
<feature type="non-terminal residue" evidence="1">
    <location>
        <position position="142"/>
    </location>
</feature>
<dbReference type="EMBL" id="JABANO010010369">
    <property type="protein sequence ID" value="KAF4745278.1"/>
    <property type="molecule type" value="Genomic_DNA"/>
</dbReference>
<comment type="caution">
    <text evidence="1">The sequence shown here is derived from an EMBL/GenBank/DDBJ whole genome shotgun (WGS) entry which is preliminary data.</text>
</comment>
<evidence type="ECO:0000313" key="2">
    <source>
        <dbReference type="Proteomes" id="UP000553632"/>
    </source>
</evidence>
<organism evidence="1 2">
    <name type="scientific">Perkinsus olseni</name>
    <name type="common">Perkinsus atlanticus</name>
    <dbReference type="NCBI Taxonomy" id="32597"/>
    <lineage>
        <taxon>Eukaryota</taxon>
        <taxon>Sar</taxon>
        <taxon>Alveolata</taxon>
        <taxon>Perkinsozoa</taxon>
        <taxon>Perkinsea</taxon>
        <taxon>Perkinsida</taxon>
        <taxon>Perkinsidae</taxon>
        <taxon>Perkinsus</taxon>
    </lineage>
</organism>
<gene>
    <name evidence="1" type="ORF">FOZ63_020350</name>
</gene>
<dbReference type="AlphaFoldDB" id="A0A7J6TJ80"/>
<protein>
    <submittedName>
        <fullName evidence="1">Uncharacterized protein</fullName>
    </submittedName>
</protein>
<reference evidence="1 2" key="1">
    <citation type="submission" date="2020-04" db="EMBL/GenBank/DDBJ databases">
        <title>Perkinsus olseni comparative genomics.</title>
        <authorList>
            <person name="Bogema D.R."/>
        </authorList>
    </citation>
    <scope>NUCLEOTIDE SEQUENCE [LARGE SCALE GENOMIC DNA]</scope>
    <source>
        <strain evidence="1 2">ATCC PRA-207</strain>
    </source>
</reference>
<proteinExistence type="predicted"/>